<dbReference type="InterPro" id="IPR043133">
    <property type="entry name" value="GTP-CH-I_C/QueF"/>
</dbReference>
<dbReference type="GO" id="GO:0005737">
    <property type="term" value="C:cytoplasm"/>
    <property type="evidence" value="ECO:0007669"/>
    <property type="project" value="TreeGrafter"/>
</dbReference>
<dbReference type="PANTHER" id="PTHR42844">
    <property type="entry name" value="DIHYDRONEOPTERIN ALDOLASE 1-RELATED"/>
    <property type="match status" value="1"/>
</dbReference>
<comment type="function">
    <text evidence="6">Catalyzes the conversion of 7,8-dihydroneopterin to 6-hydroxymethyl-7,8-dihydropterin.</text>
</comment>
<dbReference type="SUPFAM" id="SSF55620">
    <property type="entry name" value="Tetrahydrobiopterin biosynthesis enzymes-like"/>
    <property type="match status" value="1"/>
</dbReference>
<dbReference type="GO" id="GO:0046654">
    <property type="term" value="P:tetrahydrofolate biosynthetic process"/>
    <property type="evidence" value="ECO:0007669"/>
    <property type="project" value="UniProtKB-UniRule"/>
</dbReference>
<comment type="pathway">
    <text evidence="2 6">Cofactor biosynthesis; tetrahydrofolate biosynthesis; 2-amino-4-hydroxy-6-hydroxymethyl-7,8-dihydropteridine diphosphate from 7,8-dihydroneopterin triphosphate: step 3/4.</text>
</comment>
<comment type="similarity">
    <text evidence="3 6">Belongs to the DHNA family.</text>
</comment>
<feature type="domain" description="Dihydroneopterin aldolase/epimerase" evidence="7">
    <location>
        <begin position="6"/>
        <end position="118"/>
    </location>
</feature>
<evidence type="ECO:0000256" key="4">
    <source>
        <dbReference type="ARBA" id="ARBA00022909"/>
    </source>
</evidence>
<accession>A0A542ZCW2</accession>
<evidence type="ECO:0000256" key="5">
    <source>
        <dbReference type="ARBA" id="ARBA00023239"/>
    </source>
</evidence>
<gene>
    <name evidence="8" type="ORF">FB460_1984</name>
</gene>
<dbReference type="NCBIfam" id="TIGR00525">
    <property type="entry name" value="folB"/>
    <property type="match status" value="1"/>
</dbReference>
<dbReference type="FunFam" id="3.30.1130.10:FF:000003">
    <property type="entry name" value="7,8-dihydroneopterin aldolase"/>
    <property type="match status" value="1"/>
</dbReference>
<evidence type="ECO:0000256" key="6">
    <source>
        <dbReference type="RuleBase" id="RU362079"/>
    </source>
</evidence>
<dbReference type="EMBL" id="VFOR01000002">
    <property type="protein sequence ID" value="TQL58131.1"/>
    <property type="molecule type" value="Genomic_DNA"/>
</dbReference>
<dbReference type="Proteomes" id="UP000316196">
    <property type="component" value="Unassembled WGS sequence"/>
</dbReference>
<dbReference type="PANTHER" id="PTHR42844:SF1">
    <property type="entry name" value="DIHYDRONEOPTERIN ALDOLASE 1-RELATED"/>
    <property type="match status" value="1"/>
</dbReference>
<dbReference type="Gene3D" id="3.30.1130.10">
    <property type="match status" value="1"/>
</dbReference>
<evidence type="ECO:0000256" key="2">
    <source>
        <dbReference type="ARBA" id="ARBA00005013"/>
    </source>
</evidence>
<dbReference type="NCBIfam" id="TIGR00526">
    <property type="entry name" value="folB_dom"/>
    <property type="match status" value="1"/>
</dbReference>
<dbReference type="Pfam" id="PF02152">
    <property type="entry name" value="FolB"/>
    <property type="match status" value="1"/>
</dbReference>
<dbReference type="InterPro" id="IPR006157">
    <property type="entry name" value="FolB_dom"/>
</dbReference>
<evidence type="ECO:0000256" key="3">
    <source>
        <dbReference type="ARBA" id="ARBA00005708"/>
    </source>
</evidence>
<sequence>MSHDRITLRGIRARGRHGVLRDERENGQEFVVDVDLHMNHEEAARSDSITDTVDYDELAKVIVADIAAEPLNLIESLAERIAQTVLREPAVAAVEVVVHKPEAPVSVPVADVSATVFRSRSSGGLGSAVSSQFVR</sequence>
<evidence type="ECO:0000256" key="1">
    <source>
        <dbReference type="ARBA" id="ARBA00001353"/>
    </source>
</evidence>
<keyword evidence="9" id="KW-1185">Reference proteome</keyword>
<comment type="caution">
    <text evidence="8">The sequence shown here is derived from an EMBL/GenBank/DDBJ whole genome shotgun (WGS) entry which is preliminary data.</text>
</comment>
<dbReference type="EC" id="4.1.2.25" evidence="6"/>
<dbReference type="AlphaFoldDB" id="A0A542ZCW2"/>
<evidence type="ECO:0000313" key="9">
    <source>
        <dbReference type="Proteomes" id="UP000316196"/>
    </source>
</evidence>
<name>A0A542ZCW2_9ACTN</name>
<protein>
    <recommendedName>
        <fullName evidence="6">7,8-dihydroneopterin aldolase</fullName>
        <ecNumber evidence="6">4.1.2.25</ecNumber>
    </recommendedName>
</protein>
<dbReference type="GO" id="GO:0004150">
    <property type="term" value="F:dihydroneopterin aldolase activity"/>
    <property type="evidence" value="ECO:0007669"/>
    <property type="project" value="UniProtKB-UniRule"/>
</dbReference>
<keyword evidence="5 6" id="KW-0456">Lyase</keyword>
<reference evidence="8 9" key="1">
    <citation type="submission" date="2019-06" db="EMBL/GenBank/DDBJ databases">
        <title>Sequencing the genomes of 1000 actinobacteria strains.</title>
        <authorList>
            <person name="Klenk H.-P."/>
        </authorList>
    </citation>
    <scope>NUCLEOTIDE SEQUENCE [LARGE SCALE GENOMIC DNA]</scope>
    <source>
        <strain evidence="8 9">DSM 8251</strain>
    </source>
</reference>
<dbReference type="UniPathway" id="UPA00077">
    <property type="reaction ID" value="UER00154"/>
</dbReference>
<proteinExistence type="inferred from homology"/>
<keyword evidence="4 6" id="KW-0289">Folate biosynthesis</keyword>
<dbReference type="SMART" id="SM00905">
    <property type="entry name" value="FolB"/>
    <property type="match status" value="1"/>
</dbReference>
<comment type="catalytic activity">
    <reaction evidence="1 6">
        <text>7,8-dihydroneopterin = 6-hydroxymethyl-7,8-dihydropterin + glycolaldehyde</text>
        <dbReference type="Rhea" id="RHEA:10540"/>
        <dbReference type="ChEBI" id="CHEBI:17001"/>
        <dbReference type="ChEBI" id="CHEBI:17071"/>
        <dbReference type="ChEBI" id="CHEBI:44841"/>
        <dbReference type="EC" id="4.1.2.25"/>
    </reaction>
</comment>
<dbReference type="GO" id="GO:0046656">
    <property type="term" value="P:folic acid biosynthetic process"/>
    <property type="evidence" value="ECO:0007669"/>
    <property type="project" value="UniProtKB-UniRule"/>
</dbReference>
<dbReference type="InterPro" id="IPR006156">
    <property type="entry name" value="Dihydroneopterin_aldolase"/>
</dbReference>
<evidence type="ECO:0000313" key="8">
    <source>
        <dbReference type="EMBL" id="TQL58131.1"/>
    </source>
</evidence>
<evidence type="ECO:0000259" key="7">
    <source>
        <dbReference type="SMART" id="SM00905"/>
    </source>
</evidence>
<organism evidence="8 9">
    <name type="scientific">Propioniferax innocua</name>
    <dbReference type="NCBI Taxonomy" id="1753"/>
    <lineage>
        <taxon>Bacteria</taxon>
        <taxon>Bacillati</taxon>
        <taxon>Actinomycetota</taxon>
        <taxon>Actinomycetes</taxon>
        <taxon>Propionibacteriales</taxon>
        <taxon>Propionibacteriaceae</taxon>
        <taxon>Propioniferax</taxon>
    </lineage>
</organism>